<keyword evidence="1" id="KW-1133">Transmembrane helix</keyword>
<evidence type="ECO:0000256" key="1">
    <source>
        <dbReference type="SAM" id="Phobius"/>
    </source>
</evidence>
<dbReference type="EMBL" id="JAGIOI010000001">
    <property type="protein sequence ID" value="MBP2414472.1"/>
    <property type="molecule type" value="Genomic_DNA"/>
</dbReference>
<evidence type="ECO:0000313" key="3">
    <source>
        <dbReference type="Proteomes" id="UP000711614"/>
    </source>
</evidence>
<feature type="transmembrane region" description="Helical" evidence="1">
    <location>
        <begin position="44"/>
        <end position="64"/>
    </location>
</feature>
<name>A0ABS4Z089_9MICC</name>
<keyword evidence="3" id="KW-1185">Reference proteome</keyword>
<dbReference type="Proteomes" id="UP000711614">
    <property type="component" value="Unassembled WGS sequence"/>
</dbReference>
<reference evidence="2 3" key="1">
    <citation type="submission" date="2021-03" db="EMBL/GenBank/DDBJ databases">
        <title>Sequencing the genomes of 1000 actinobacteria strains.</title>
        <authorList>
            <person name="Klenk H.-P."/>
        </authorList>
    </citation>
    <scope>NUCLEOTIDE SEQUENCE [LARGE SCALE GENOMIC DNA]</scope>
    <source>
        <strain evidence="2 3">DSM 16005</strain>
    </source>
</reference>
<accession>A0ABS4Z089</accession>
<protein>
    <recommendedName>
        <fullName evidence="4">DUF4175 domain-containing protein</fullName>
    </recommendedName>
</protein>
<comment type="caution">
    <text evidence="2">The sequence shown here is derived from an EMBL/GenBank/DDBJ whole genome shotgun (WGS) entry which is preliminary data.</text>
</comment>
<sequence length="76" mass="8126">MPHSVFRRLARRMAGWVFGLGGAALFFYGTAAMAGGALLALPPVLAVCAGALSFTAWFVLHLSAPDAVKARPRRRR</sequence>
<gene>
    <name evidence="2" type="ORF">JOF48_003271</name>
</gene>
<keyword evidence="1" id="KW-0812">Transmembrane</keyword>
<evidence type="ECO:0008006" key="4">
    <source>
        <dbReference type="Google" id="ProtNLM"/>
    </source>
</evidence>
<proteinExistence type="predicted"/>
<organism evidence="2 3">
    <name type="scientific">Arthrobacter stackebrandtii</name>
    <dbReference type="NCBI Taxonomy" id="272161"/>
    <lineage>
        <taxon>Bacteria</taxon>
        <taxon>Bacillati</taxon>
        <taxon>Actinomycetota</taxon>
        <taxon>Actinomycetes</taxon>
        <taxon>Micrococcales</taxon>
        <taxon>Micrococcaceae</taxon>
        <taxon>Arthrobacter</taxon>
    </lineage>
</organism>
<keyword evidence="1" id="KW-0472">Membrane</keyword>
<evidence type="ECO:0000313" key="2">
    <source>
        <dbReference type="EMBL" id="MBP2414472.1"/>
    </source>
</evidence>
<dbReference type="RefSeq" id="WP_209682383.1">
    <property type="nucleotide sequence ID" value="NZ_JAGIOI010000001.1"/>
</dbReference>